<sequence>MNIESRFKTYSVDFVTDLTLANLINDETVYFVIDKNVYTLYESKWPVFRKERLYLLDALEQNKTMDIVLSICEKMTDIASKRNTCLVSIGGGIVQDITGFVANILYRGIKWLFFPSTLLAACDSCIGGKTSLNYKGFKNLLGTFYPPDEIKIYPEFFKTLSQKDFASGLGEVVKFNVMAGKNGIDNIEKNICKLIERDNPTITSFVRNSLEFKKSFIEEDEFDKGKRILLNYANTFGHAFEVSSNYGIPHGSAVALGMIVANTVSVNRGLLDSTFAKRIEDVCKKILPVRFDAQWFDKDIIITAVKKDKKQVNDTIRAILLHDDLSLDMYTDIEEREIVSALEKLQTVLP</sequence>
<keyword evidence="6" id="KW-0170">Cobalt</keyword>
<evidence type="ECO:0000256" key="5">
    <source>
        <dbReference type="ARBA" id="ARBA00023239"/>
    </source>
</evidence>
<comment type="cofactor">
    <cofactor evidence="1">
        <name>NAD(+)</name>
        <dbReference type="ChEBI" id="CHEBI:57540"/>
    </cofactor>
</comment>
<evidence type="ECO:0000256" key="2">
    <source>
        <dbReference type="ARBA" id="ARBA00001941"/>
    </source>
</evidence>
<evidence type="ECO:0000259" key="8">
    <source>
        <dbReference type="Pfam" id="PF24621"/>
    </source>
</evidence>
<gene>
    <name evidence="9" type="ordered locus">Trebr_0813</name>
</gene>
<dbReference type="EMBL" id="CP002696">
    <property type="protein sequence ID" value="AEE16249.1"/>
    <property type="molecule type" value="Genomic_DNA"/>
</dbReference>
<protein>
    <submittedName>
        <fullName evidence="9">3-dehydroquinate synthase</fullName>
        <ecNumber evidence="9">4.2.3.4</ecNumber>
    </submittedName>
</protein>
<dbReference type="InterPro" id="IPR030960">
    <property type="entry name" value="DHQS/DOIS_N"/>
</dbReference>
<dbReference type="InterPro" id="IPR030957">
    <property type="entry name" value="Put_AroB"/>
</dbReference>
<dbReference type="CDD" id="cd08195">
    <property type="entry name" value="DHQS"/>
    <property type="match status" value="1"/>
</dbReference>
<dbReference type="Gene3D" id="3.40.50.1970">
    <property type="match status" value="1"/>
</dbReference>
<dbReference type="GO" id="GO:0003856">
    <property type="term" value="F:3-dehydroquinate synthase activity"/>
    <property type="evidence" value="ECO:0007669"/>
    <property type="project" value="UniProtKB-EC"/>
</dbReference>
<evidence type="ECO:0000256" key="6">
    <source>
        <dbReference type="ARBA" id="ARBA00023285"/>
    </source>
</evidence>
<dbReference type="PANTHER" id="PTHR43622">
    <property type="entry name" value="3-DEHYDROQUINATE SYNTHASE"/>
    <property type="match status" value="1"/>
</dbReference>
<dbReference type="Gene3D" id="1.20.1090.10">
    <property type="entry name" value="Dehydroquinate synthase-like - alpha domain"/>
    <property type="match status" value="1"/>
</dbReference>
<dbReference type="InterPro" id="IPR050071">
    <property type="entry name" value="Dehydroquinate_synthase"/>
</dbReference>
<dbReference type="KEGG" id="tbe:Trebr_0813"/>
<keyword evidence="3" id="KW-0479">Metal-binding</keyword>
<evidence type="ECO:0000256" key="1">
    <source>
        <dbReference type="ARBA" id="ARBA00001911"/>
    </source>
</evidence>
<dbReference type="PANTHER" id="PTHR43622:SF1">
    <property type="entry name" value="3-DEHYDROQUINATE SYNTHASE"/>
    <property type="match status" value="1"/>
</dbReference>
<dbReference type="Pfam" id="PF01761">
    <property type="entry name" value="DHQ_synthase"/>
    <property type="match status" value="1"/>
</dbReference>
<dbReference type="AlphaFoldDB" id="F4LIS4"/>
<evidence type="ECO:0000313" key="10">
    <source>
        <dbReference type="Proteomes" id="UP000006546"/>
    </source>
</evidence>
<dbReference type="HOGENOM" id="CLU_001201_0_1_12"/>
<evidence type="ECO:0000256" key="4">
    <source>
        <dbReference type="ARBA" id="ARBA00023027"/>
    </source>
</evidence>
<reference evidence="10" key="1">
    <citation type="submission" date="2011-04" db="EMBL/GenBank/DDBJ databases">
        <title>The complete genome of Treponema brennaborense DSM 12168.</title>
        <authorList>
            <person name="Lucas S."/>
            <person name="Han J."/>
            <person name="Lapidus A."/>
            <person name="Bruce D."/>
            <person name="Goodwin L."/>
            <person name="Pitluck S."/>
            <person name="Peters L."/>
            <person name="Kyrpides N."/>
            <person name="Mavromatis K."/>
            <person name="Ivanova N."/>
            <person name="Mikhailova N."/>
            <person name="Pagani I."/>
            <person name="Teshima H."/>
            <person name="Detter J.C."/>
            <person name="Tapia R."/>
            <person name="Han C."/>
            <person name="Land M."/>
            <person name="Hauser L."/>
            <person name="Markowitz V."/>
            <person name="Cheng J.-F."/>
            <person name="Hugenholtz P."/>
            <person name="Woyke T."/>
            <person name="Wu D."/>
            <person name="Gronow S."/>
            <person name="Wellnitz S."/>
            <person name="Brambilla E."/>
            <person name="Klenk H.-P."/>
            <person name="Eisen J.A."/>
        </authorList>
    </citation>
    <scope>NUCLEOTIDE SEQUENCE [LARGE SCALE GENOMIC DNA]</scope>
    <source>
        <strain evidence="10">DSM 12168 / CIP 105900 / DD5/3</strain>
    </source>
</reference>
<dbReference type="RefSeq" id="WP_013757968.1">
    <property type="nucleotide sequence ID" value="NC_015500.1"/>
</dbReference>
<keyword evidence="10" id="KW-1185">Reference proteome</keyword>
<dbReference type="GO" id="GO:0046872">
    <property type="term" value="F:metal ion binding"/>
    <property type="evidence" value="ECO:0007669"/>
    <property type="project" value="UniProtKB-KW"/>
</dbReference>
<dbReference type="eggNOG" id="COG0337">
    <property type="taxonomic scope" value="Bacteria"/>
</dbReference>
<evidence type="ECO:0000256" key="3">
    <source>
        <dbReference type="ARBA" id="ARBA00022723"/>
    </source>
</evidence>
<organism evidence="9 10">
    <name type="scientific">Treponema brennaborense (strain DSM 12168 / CIP 105900 / DD5/3)</name>
    <dbReference type="NCBI Taxonomy" id="906968"/>
    <lineage>
        <taxon>Bacteria</taxon>
        <taxon>Pseudomonadati</taxon>
        <taxon>Spirochaetota</taxon>
        <taxon>Spirochaetia</taxon>
        <taxon>Spirochaetales</taxon>
        <taxon>Treponemataceae</taxon>
        <taxon>Treponema</taxon>
    </lineage>
</organism>
<name>F4LIS4_TREBD</name>
<dbReference type="Proteomes" id="UP000006546">
    <property type="component" value="Chromosome"/>
</dbReference>
<dbReference type="PIRSF" id="PIRSF001455">
    <property type="entry name" value="DHQ_synth"/>
    <property type="match status" value="1"/>
</dbReference>
<dbReference type="GO" id="GO:0009073">
    <property type="term" value="P:aromatic amino acid family biosynthetic process"/>
    <property type="evidence" value="ECO:0007669"/>
    <property type="project" value="InterPro"/>
</dbReference>
<evidence type="ECO:0000259" key="7">
    <source>
        <dbReference type="Pfam" id="PF01761"/>
    </source>
</evidence>
<dbReference type="STRING" id="906968.Trebr_0813"/>
<feature type="domain" description="3-dehydroquinate synthase C-terminal" evidence="8">
    <location>
        <begin position="168"/>
        <end position="310"/>
    </location>
</feature>
<dbReference type="InterPro" id="IPR056179">
    <property type="entry name" value="DHQS_C"/>
</dbReference>
<dbReference type="InterPro" id="IPR030963">
    <property type="entry name" value="DHQ_synth_fam"/>
</dbReference>
<dbReference type="OrthoDB" id="9806583at2"/>
<dbReference type="SUPFAM" id="SSF56796">
    <property type="entry name" value="Dehydroquinate synthase-like"/>
    <property type="match status" value="1"/>
</dbReference>
<proteinExistence type="predicted"/>
<feature type="domain" description="3-dehydroquinate synthase N-terminal" evidence="7">
    <location>
        <begin position="56"/>
        <end position="166"/>
    </location>
</feature>
<comment type="cofactor">
    <cofactor evidence="2">
        <name>Co(2+)</name>
        <dbReference type="ChEBI" id="CHEBI:48828"/>
    </cofactor>
</comment>
<keyword evidence="4" id="KW-0520">NAD</keyword>
<dbReference type="EC" id="4.2.3.4" evidence="9"/>
<evidence type="ECO:0000313" key="9">
    <source>
        <dbReference type="EMBL" id="AEE16249.1"/>
    </source>
</evidence>
<accession>F4LIS4</accession>
<dbReference type="Pfam" id="PF24621">
    <property type="entry name" value="DHQS_C"/>
    <property type="match status" value="1"/>
</dbReference>
<dbReference type="NCBIfam" id="TIGR04425">
    <property type="entry name" value="P_lya_rel_AroB"/>
    <property type="match status" value="1"/>
</dbReference>
<keyword evidence="5 9" id="KW-0456">Lyase</keyword>